<name>A0AAP5H0W5_PAEAM</name>
<dbReference type="Pfam" id="PF04542">
    <property type="entry name" value="Sigma70_r2"/>
    <property type="match status" value="1"/>
</dbReference>
<evidence type="ECO:0000256" key="2">
    <source>
        <dbReference type="ARBA" id="ARBA00023015"/>
    </source>
</evidence>
<dbReference type="CDD" id="cd06171">
    <property type="entry name" value="Sigma70_r4"/>
    <property type="match status" value="1"/>
</dbReference>
<dbReference type="InterPro" id="IPR007627">
    <property type="entry name" value="RNA_pol_sigma70_r2"/>
</dbReference>
<evidence type="ECO:0000256" key="1">
    <source>
        <dbReference type="ARBA" id="ARBA00010641"/>
    </source>
</evidence>
<evidence type="ECO:0000259" key="6">
    <source>
        <dbReference type="Pfam" id="PF08281"/>
    </source>
</evidence>
<organism evidence="8 9">
    <name type="scientific">Paenibacillus amylolyticus</name>
    <dbReference type="NCBI Taxonomy" id="1451"/>
    <lineage>
        <taxon>Bacteria</taxon>
        <taxon>Bacillati</taxon>
        <taxon>Bacillota</taxon>
        <taxon>Bacilli</taxon>
        <taxon>Bacillales</taxon>
        <taxon>Paenibacillaceae</taxon>
        <taxon>Paenibacillus</taxon>
    </lineage>
</organism>
<feature type="domain" description="RNA polymerase sigma factor 70 region 4 type 2" evidence="6">
    <location>
        <begin position="117"/>
        <end position="169"/>
    </location>
</feature>
<proteinExistence type="inferred from homology"/>
<dbReference type="InterPro" id="IPR013324">
    <property type="entry name" value="RNA_pol_sigma_r3/r4-like"/>
</dbReference>
<dbReference type="RefSeq" id="WP_310140320.1">
    <property type="nucleotide sequence ID" value="NZ_JAVDTR010000007.1"/>
</dbReference>
<dbReference type="SUPFAM" id="SSF88659">
    <property type="entry name" value="Sigma3 and sigma4 domains of RNA polymerase sigma factors"/>
    <property type="match status" value="1"/>
</dbReference>
<feature type="domain" description="RNA polymerase sigma-70 region 2" evidence="5">
    <location>
        <begin position="19"/>
        <end position="85"/>
    </location>
</feature>
<dbReference type="AlphaFoldDB" id="A0AAP5H0W5"/>
<evidence type="ECO:0000259" key="7">
    <source>
        <dbReference type="Pfam" id="PF08874"/>
    </source>
</evidence>
<keyword evidence="3" id="KW-0731">Sigma factor</keyword>
<accession>A0AAP5H0W5</accession>
<dbReference type="Gene3D" id="1.10.1740.10">
    <property type="match status" value="1"/>
</dbReference>
<dbReference type="Pfam" id="PF08281">
    <property type="entry name" value="Sigma70_r4_2"/>
    <property type="match status" value="1"/>
</dbReference>
<dbReference type="InterPro" id="IPR013325">
    <property type="entry name" value="RNA_pol_sigma_r2"/>
</dbReference>
<evidence type="ECO:0000259" key="5">
    <source>
        <dbReference type="Pfam" id="PF04542"/>
    </source>
</evidence>
<evidence type="ECO:0000313" key="8">
    <source>
        <dbReference type="EMBL" id="MDR6724269.1"/>
    </source>
</evidence>
<dbReference type="Pfam" id="PF08874">
    <property type="entry name" value="DUF1835"/>
    <property type="match status" value="1"/>
</dbReference>
<protein>
    <submittedName>
        <fullName evidence="8">RNA polymerase sigma factor (Sigma-70 family)</fullName>
    </submittedName>
</protein>
<dbReference type="PANTHER" id="PTHR43133">
    <property type="entry name" value="RNA POLYMERASE ECF-TYPE SIGMA FACTO"/>
    <property type="match status" value="1"/>
</dbReference>
<dbReference type="GO" id="GO:0006352">
    <property type="term" value="P:DNA-templated transcription initiation"/>
    <property type="evidence" value="ECO:0007669"/>
    <property type="project" value="InterPro"/>
</dbReference>
<keyword evidence="4" id="KW-0804">Transcription</keyword>
<evidence type="ECO:0000256" key="4">
    <source>
        <dbReference type="ARBA" id="ARBA00023163"/>
    </source>
</evidence>
<dbReference type="InterPro" id="IPR014973">
    <property type="entry name" value="DUF1835"/>
</dbReference>
<dbReference type="PANTHER" id="PTHR43133:SF51">
    <property type="entry name" value="RNA POLYMERASE SIGMA FACTOR"/>
    <property type="match status" value="1"/>
</dbReference>
<dbReference type="InterPro" id="IPR039425">
    <property type="entry name" value="RNA_pol_sigma-70-like"/>
</dbReference>
<dbReference type="NCBIfam" id="TIGR02937">
    <property type="entry name" value="sigma70-ECF"/>
    <property type="match status" value="1"/>
</dbReference>
<reference evidence="8" key="1">
    <citation type="submission" date="2023-07" db="EMBL/GenBank/DDBJ databases">
        <title>Sorghum-associated microbial communities from plants grown in Nebraska, USA.</title>
        <authorList>
            <person name="Schachtman D."/>
        </authorList>
    </citation>
    <scope>NUCLEOTIDE SEQUENCE</scope>
    <source>
        <strain evidence="8">BE80</strain>
    </source>
</reference>
<dbReference type="Proteomes" id="UP001254832">
    <property type="component" value="Unassembled WGS sequence"/>
</dbReference>
<dbReference type="SUPFAM" id="SSF88946">
    <property type="entry name" value="Sigma2 domain of RNA polymerase sigma factors"/>
    <property type="match status" value="1"/>
</dbReference>
<dbReference type="InterPro" id="IPR014284">
    <property type="entry name" value="RNA_pol_sigma-70_dom"/>
</dbReference>
<dbReference type="InterPro" id="IPR036388">
    <property type="entry name" value="WH-like_DNA-bd_sf"/>
</dbReference>
<feature type="domain" description="DUF1835" evidence="7">
    <location>
        <begin position="193"/>
        <end position="298"/>
    </location>
</feature>
<dbReference type="GO" id="GO:0016987">
    <property type="term" value="F:sigma factor activity"/>
    <property type="evidence" value="ECO:0007669"/>
    <property type="project" value="UniProtKB-KW"/>
</dbReference>
<dbReference type="GO" id="GO:0003677">
    <property type="term" value="F:DNA binding"/>
    <property type="evidence" value="ECO:0007669"/>
    <property type="project" value="InterPro"/>
</dbReference>
<dbReference type="InterPro" id="IPR013249">
    <property type="entry name" value="RNA_pol_sigma70_r4_t2"/>
</dbReference>
<gene>
    <name evidence="8" type="ORF">J2W91_002737</name>
</gene>
<evidence type="ECO:0000313" key="9">
    <source>
        <dbReference type="Proteomes" id="UP001254832"/>
    </source>
</evidence>
<dbReference type="Gene3D" id="1.10.10.10">
    <property type="entry name" value="Winged helix-like DNA-binding domain superfamily/Winged helix DNA-binding domain"/>
    <property type="match status" value="1"/>
</dbReference>
<dbReference type="EMBL" id="JAVDTR010000007">
    <property type="protein sequence ID" value="MDR6724269.1"/>
    <property type="molecule type" value="Genomic_DNA"/>
</dbReference>
<keyword evidence="2" id="KW-0805">Transcription regulation</keyword>
<comment type="caution">
    <text evidence="8">The sequence shown here is derived from an EMBL/GenBank/DDBJ whole genome shotgun (WGS) entry which is preliminary data.</text>
</comment>
<evidence type="ECO:0000256" key="3">
    <source>
        <dbReference type="ARBA" id="ARBA00023082"/>
    </source>
</evidence>
<comment type="similarity">
    <text evidence="1">Belongs to the sigma-70 factor family. ECF subfamily.</text>
</comment>
<sequence length="523" mass="60750">MKSWIEGAVRGEPDAYEHLVKQFRGMAHTVAFHILKDEFWAEDVVQEAFTEAFSNLTRLDKPEAFPGWFKVIVERQCYRWLRRKRHATIPVEELSHIHKEDQTNDPEQLMLLKEQNRMLYDLIGSLPSSMQLVVDMFYFKGYSLNEISDFLNVSISALKKRLFDARKKLRRHIPVADITSVFTNLYEGGEGMLHITNGDHAADRIRQSGIQGDVLVWRELYPFGPVSRDMAEQKERSRRAAYLERELGIPQSVYLQIAELERKLQSLHNEKEIVLWFEYDLYDQTMLSYLLHFFQGQSLGDITLHLLCIDSHPEIEHFRGLGQLTPKQIGRLSGTWHVIGAEEMEAGRLFWEAYTSPNIQDHIEFLTKDTSAYPFAHTAFQAHLSRLPSIKNGLGIIEQTTLEAIREGIGHPYPLFKHVGDQLHWLGMGDLEYWAHLRRMSSEPYALLSLTDPTSFPDFQQHNDEFRGAVLSLTPLGMQVLDEEVDWASLRREEAWFGGLRNEEGKQPRWRWDVNSKSVIVLE</sequence>